<name>A0A7N0U450_KALFE</name>
<feature type="domain" description="Remorin C-terminal" evidence="4">
    <location>
        <begin position="388"/>
        <end position="491"/>
    </location>
</feature>
<dbReference type="Proteomes" id="UP000594263">
    <property type="component" value="Unplaced"/>
</dbReference>
<dbReference type="PANTHER" id="PTHR31471:SF49">
    <property type="entry name" value="REMORIN FAMILY PROTEIN"/>
    <property type="match status" value="1"/>
</dbReference>
<keyword evidence="6" id="KW-1185">Reference proteome</keyword>
<dbReference type="Gramene" id="Kaladp0053s0049.1.v1.1">
    <property type="protein sequence ID" value="Kaladp0053s0049.1.v1.1"/>
    <property type="gene ID" value="Kaladp0053s0049.v1.1"/>
</dbReference>
<feature type="compositionally biased region" description="Polar residues" evidence="3">
    <location>
        <begin position="283"/>
        <end position="296"/>
    </location>
</feature>
<reference evidence="5" key="1">
    <citation type="submission" date="2021-01" db="UniProtKB">
        <authorList>
            <consortium name="EnsemblPlants"/>
        </authorList>
    </citation>
    <scope>IDENTIFICATION</scope>
</reference>
<sequence length="501" mass="55500">MEYERIHKPQTGIISPSKLRMKLVEVHNQIKKAGSNRSSPRTSPSRTEDSEVVNNSLLKDSDFDDDDEQGSSLEVTSAKSSNQVDQPKDSLPCAKLQQISRGDSGNLSSNHPMRTVEEDNLDYDSNASSSSFEFQKAERAAHSHMSRAFPRPVSSKWNDAEKWIMSRQIVQGGNKRGLVQNQASRVPGGNMGRVAPEGGSNDKLALNKLSDTKRVHFSLPAPVNGLEKFSFVAPENESSSNLTNPSSQSKSIIEFNHSTTEDSSGLAIRTVCMRDTGTEMTPIASQDPSRTSTPIGATTPLRSPSSSLPSTPRRGSPATAPADHNPVGDDNRVLSEEEMKLKTRREIVALGVQLGKVNIAAWASNEEKKRHNAPVKTLESEETEKLEYEKRAAAWVEAEITKHAARLKREEIQIQAWESHEKAKLEAEMRRVEAQIEQLRAQAQAKMVKKISMAKQKAEEQRVKTEAWKIRQAEKTAAQAEYIRQTGQLPSTSPFSCCGFW</sequence>
<dbReference type="PANTHER" id="PTHR31471">
    <property type="entry name" value="OS02G0116800 PROTEIN"/>
    <property type="match status" value="1"/>
</dbReference>
<evidence type="ECO:0000256" key="3">
    <source>
        <dbReference type="SAM" id="MobiDB-lite"/>
    </source>
</evidence>
<dbReference type="InterPro" id="IPR005516">
    <property type="entry name" value="Remorin_C"/>
</dbReference>
<evidence type="ECO:0000313" key="6">
    <source>
        <dbReference type="Proteomes" id="UP000594263"/>
    </source>
</evidence>
<dbReference type="OMA" id="FEFHRAR"/>
<dbReference type="EnsemblPlants" id="Kaladp0053s0049.1.v1.1">
    <property type="protein sequence ID" value="Kaladp0053s0049.1.v1.1"/>
    <property type="gene ID" value="Kaladp0053s0049.v1.1"/>
</dbReference>
<keyword evidence="2" id="KW-0175">Coiled coil</keyword>
<evidence type="ECO:0000313" key="5">
    <source>
        <dbReference type="EnsemblPlants" id="Kaladp0053s0049.1.v1.1"/>
    </source>
</evidence>
<feature type="compositionally biased region" description="Polar residues" evidence="3">
    <location>
        <begin position="70"/>
        <end position="85"/>
    </location>
</feature>
<feature type="compositionally biased region" description="Low complexity" evidence="3">
    <location>
        <begin position="298"/>
        <end position="317"/>
    </location>
</feature>
<feature type="coiled-coil region" evidence="2">
    <location>
        <begin position="422"/>
        <end position="449"/>
    </location>
</feature>
<evidence type="ECO:0000256" key="2">
    <source>
        <dbReference type="SAM" id="Coils"/>
    </source>
</evidence>
<protein>
    <recommendedName>
        <fullName evidence="4">Remorin C-terminal domain-containing protein</fullName>
    </recommendedName>
</protein>
<feature type="region of interest" description="Disordered" evidence="3">
    <location>
        <begin position="279"/>
        <end position="333"/>
    </location>
</feature>
<dbReference type="Pfam" id="PF03763">
    <property type="entry name" value="Remorin_C"/>
    <property type="match status" value="1"/>
</dbReference>
<feature type="region of interest" description="Disordered" evidence="3">
    <location>
        <begin position="27"/>
        <end position="90"/>
    </location>
</feature>
<accession>A0A7N0U450</accession>
<evidence type="ECO:0000256" key="1">
    <source>
        <dbReference type="ARBA" id="ARBA00005711"/>
    </source>
</evidence>
<evidence type="ECO:0000259" key="4">
    <source>
        <dbReference type="Pfam" id="PF03763"/>
    </source>
</evidence>
<dbReference type="AlphaFoldDB" id="A0A7N0U450"/>
<proteinExistence type="inferred from homology"/>
<organism evidence="5 6">
    <name type="scientific">Kalanchoe fedtschenkoi</name>
    <name type="common">Lavender scallops</name>
    <name type="synonym">South American air plant</name>
    <dbReference type="NCBI Taxonomy" id="63787"/>
    <lineage>
        <taxon>Eukaryota</taxon>
        <taxon>Viridiplantae</taxon>
        <taxon>Streptophyta</taxon>
        <taxon>Embryophyta</taxon>
        <taxon>Tracheophyta</taxon>
        <taxon>Spermatophyta</taxon>
        <taxon>Magnoliopsida</taxon>
        <taxon>eudicotyledons</taxon>
        <taxon>Gunneridae</taxon>
        <taxon>Pentapetalae</taxon>
        <taxon>Saxifragales</taxon>
        <taxon>Crassulaceae</taxon>
        <taxon>Kalanchoe</taxon>
    </lineage>
</organism>
<comment type="similarity">
    <text evidence="1">Belongs to the remorin family.</text>
</comment>